<dbReference type="EMBL" id="HBIV01032348">
    <property type="protein sequence ID" value="CAE0671422.1"/>
    <property type="molecule type" value="Transcribed_RNA"/>
</dbReference>
<evidence type="ECO:0000313" key="2">
    <source>
        <dbReference type="EMBL" id="CAE0671422.1"/>
    </source>
</evidence>
<keyword evidence="1" id="KW-0472">Membrane</keyword>
<accession>A0A7S3Z4X7</accession>
<feature type="transmembrane region" description="Helical" evidence="1">
    <location>
        <begin position="95"/>
        <end position="116"/>
    </location>
</feature>
<keyword evidence="1" id="KW-0812">Transmembrane</keyword>
<name>A0A7S3Z4X7_9EUKA</name>
<proteinExistence type="predicted"/>
<gene>
    <name evidence="2" type="ORF">LGLO00237_LOCUS23067</name>
</gene>
<dbReference type="AlphaFoldDB" id="A0A7S3Z4X7"/>
<organism evidence="2">
    <name type="scientific">Lotharella globosa</name>
    <dbReference type="NCBI Taxonomy" id="91324"/>
    <lineage>
        <taxon>Eukaryota</taxon>
        <taxon>Sar</taxon>
        <taxon>Rhizaria</taxon>
        <taxon>Cercozoa</taxon>
        <taxon>Chlorarachniophyceae</taxon>
        <taxon>Lotharella</taxon>
    </lineage>
</organism>
<feature type="transmembrane region" description="Helical" evidence="1">
    <location>
        <begin position="69"/>
        <end position="89"/>
    </location>
</feature>
<reference evidence="2" key="1">
    <citation type="submission" date="2021-01" db="EMBL/GenBank/DDBJ databases">
        <authorList>
            <person name="Corre E."/>
            <person name="Pelletier E."/>
            <person name="Niang G."/>
            <person name="Scheremetjew M."/>
            <person name="Finn R."/>
            <person name="Kale V."/>
            <person name="Holt S."/>
            <person name="Cochrane G."/>
            <person name="Meng A."/>
            <person name="Brown T."/>
            <person name="Cohen L."/>
        </authorList>
    </citation>
    <scope>NUCLEOTIDE SEQUENCE</scope>
    <source>
        <strain evidence="2">CCCM811</strain>
    </source>
</reference>
<evidence type="ECO:0000256" key="1">
    <source>
        <dbReference type="SAM" id="Phobius"/>
    </source>
</evidence>
<sequence length="182" mass="20797">MGIAYLSFYPWVFTLLHWSAERNTNAIENFQEISEALQRRGDARCGFLCFADVCQLQDRAELLRFHMRMARMVVARMFFDYLVFFYAKFSDQEPAVSLLIHTMSVLLPIIPLHAVVEINSLVSPLAWVPNRNGKTYALVFLVSIVQILPAITSILIHHVVALNQPECTLVNRLSSLCNPNEL</sequence>
<protein>
    <submittedName>
        <fullName evidence="2">Uncharacterized protein</fullName>
    </submittedName>
</protein>
<feature type="transmembrane region" description="Helical" evidence="1">
    <location>
        <begin position="136"/>
        <end position="156"/>
    </location>
</feature>
<keyword evidence="1" id="KW-1133">Transmembrane helix</keyword>